<organism evidence="3 7">
    <name type="scientific">Dioscorea cayennensis subsp. rotundata</name>
    <name type="common">White Guinea yam</name>
    <name type="synonym">Dioscorea rotundata</name>
    <dbReference type="NCBI Taxonomy" id="55577"/>
    <lineage>
        <taxon>Eukaryota</taxon>
        <taxon>Viridiplantae</taxon>
        <taxon>Streptophyta</taxon>
        <taxon>Embryophyta</taxon>
        <taxon>Tracheophyta</taxon>
        <taxon>Spermatophyta</taxon>
        <taxon>Magnoliopsida</taxon>
        <taxon>Liliopsida</taxon>
        <taxon>Dioscoreales</taxon>
        <taxon>Dioscoreaceae</taxon>
        <taxon>Dioscorea</taxon>
    </lineage>
</organism>
<dbReference type="Pfam" id="PF00583">
    <property type="entry name" value="Acetyltransf_1"/>
    <property type="match status" value="1"/>
</dbReference>
<dbReference type="AlphaFoldDB" id="A0AB40CBH6"/>
<dbReference type="RefSeq" id="XP_039136137.1">
    <property type="nucleotide sequence ID" value="XM_039280203.1"/>
</dbReference>
<feature type="compositionally biased region" description="Basic and acidic residues" evidence="1">
    <location>
        <begin position="310"/>
        <end position="323"/>
    </location>
</feature>
<dbReference type="PROSITE" id="PS51186">
    <property type="entry name" value="GNAT"/>
    <property type="match status" value="1"/>
</dbReference>
<dbReference type="InterPro" id="IPR000182">
    <property type="entry name" value="GNAT_dom"/>
</dbReference>
<dbReference type="SUPFAM" id="SSF55729">
    <property type="entry name" value="Acyl-CoA N-acyltransferases (Nat)"/>
    <property type="match status" value="1"/>
</dbReference>
<evidence type="ECO:0000313" key="3">
    <source>
        <dbReference type="Proteomes" id="UP001515500"/>
    </source>
</evidence>
<protein>
    <submittedName>
        <fullName evidence="4 5">Uncharacterized protein LOC120273562</fullName>
    </submittedName>
</protein>
<keyword evidence="3" id="KW-1185">Reference proteome</keyword>
<dbReference type="RefSeq" id="XP_039136141.1">
    <property type="nucleotide sequence ID" value="XM_039280207.1"/>
</dbReference>
<proteinExistence type="predicted"/>
<dbReference type="RefSeq" id="XP_039136142.1">
    <property type="nucleotide sequence ID" value="XM_039280208.1"/>
</dbReference>
<dbReference type="PANTHER" id="PTHR47489">
    <property type="entry name" value="ACYL-COA N-ACYLTRANSFERASES (NAT) SUPERFAMILY PROTEIN"/>
    <property type="match status" value="1"/>
</dbReference>
<accession>A0AB40CBH6</accession>
<dbReference type="GO" id="GO:0009507">
    <property type="term" value="C:chloroplast"/>
    <property type="evidence" value="ECO:0007669"/>
    <property type="project" value="EnsemblPlants"/>
</dbReference>
<dbReference type="Gene3D" id="3.40.630.30">
    <property type="match status" value="1"/>
</dbReference>
<dbReference type="Proteomes" id="UP001515500">
    <property type="component" value="Chromosome 12"/>
</dbReference>
<dbReference type="InterPro" id="IPR016181">
    <property type="entry name" value="Acyl_CoA_acyltransferase"/>
</dbReference>
<dbReference type="RefSeq" id="XP_039136140.1">
    <property type="nucleotide sequence ID" value="XM_039280206.1"/>
</dbReference>
<dbReference type="RefSeq" id="XP_039136138.1">
    <property type="nucleotide sequence ID" value="XM_039280204.1"/>
</dbReference>
<dbReference type="PANTHER" id="PTHR47489:SF2">
    <property type="entry name" value="GCN5-RELATED N-ACETYLTRANSFERASE 5, CHLOROPLASTIC"/>
    <property type="match status" value="1"/>
</dbReference>
<name>A0AB40CBH6_DIOCR</name>
<feature type="compositionally biased region" description="Polar residues" evidence="1">
    <location>
        <begin position="275"/>
        <end position="285"/>
    </location>
</feature>
<dbReference type="GO" id="GO:0008080">
    <property type="term" value="F:N-acetyltransferase activity"/>
    <property type="evidence" value="ECO:0007669"/>
    <property type="project" value="EnsemblPlants"/>
</dbReference>
<feature type="domain" description="N-acetyltransferase" evidence="2">
    <location>
        <begin position="81"/>
        <end position="261"/>
    </location>
</feature>
<feature type="region of interest" description="Disordered" evidence="1">
    <location>
        <begin position="275"/>
        <end position="344"/>
    </location>
</feature>
<evidence type="ECO:0000313" key="8">
    <source>
        <dbReference type="RefSeq" id="XP_039136142.1"/>
    </source>
</evidence>
<gene>
    <name evidence="4 5 6 7 8" type="primary">LOC120273562</name>
</gene>
<evidence type="ECO:0000313" key="6">
    <source>
        <dbReference type="RefSeq" id="XP_039136140.1"/>
    </source>
</evidence>
<evidence type="ECO:0000313" key="5">
    <source>
        <dbReference type="RefSeq" id="XP_039136138.1"/>
    </source>
</evidence>
<sequence>MASSPTSLLLSFDSTLQPFLLPSSSSLPPRPSPSSLACRLVRVASRSIPLGSTSRSTTLYTAANSTLNDFNFRHEFTHGFILIRPMLDNELDETVQLLAESFSEVMFGTDRYVQLLIFLVKQYIEERLKLVPNTTVLVGFYTETNSSESQLVCTAEVSFNAIGANAAAPTPQPPPDYPYICNMTTKKSHRRKGIAWQLLQACEDLILQMKAKRQVYLHCRVVDKGPFALYNKAGYKVVKKDNIMVWLTLQRRKYLMRKILPLTNYVHANIRTEDLSTPNDTQVPQQDVKAGDLLPSNDRHPDIKYLPPQNDRHLDVKPEDRPQQLDSHTTSLHLENDDDDDGIF</sequence>
<reference evidence="4 5" key="1">
    <citation type="submission" date="2025-04" db="UniProtKB">
        <authorList>
            <consortium name="RefSeq"/>
        </authorList>
    </citation>
    <scope>IDENTIFICATION</scope>
</reference>
<evidence type="ECO:0000259" key="2">
    <source>
        <dbReference type="PROSITE" id="PS51186"/>
    </source>
</evidence>
<feature type="compositionally biased region" description="Polar residues" evidence="1">
    <location>
        <begin position="324"/>
        <end position="333"/>
    </location>
</feature>
<dbReference type="GeneID" id="120273562"/>
<dbReference type="CDD" id="cd04301">
    <property type="entry name" value="NAT_SF"/>
    <property type="match status" value="1"/>
</dbReference>
<evidence type="ECO:0000313" key="4">
    <source>
        <dbReference type="RefSeq" id="XP_039136137.1"/>
    </source>
</evidence>
<evidence type="ECO:0000313" key="7">
    <source>
        <dbReference type="RefSeq" id="XP_039136141.1"/>
    </source>
</evidence>
<evidence type="ECO:0000256" key="1">
    <source>
        <dbReference type="SAM" id="MobiDB-lite"/>
    </source>
</evidence>